<dbReference type="EMBL" id="ML977312">
    <property type="protein sequence ID" value="KAF2121502.1"/>
    <property type="molecule type" value="Genomic_DNA"/>
</dbReference>
<dbReference type="Proteomes" id="UP000799770">
    <property type="component" value="Unassembled WGS sequence"/>
</dbReference>
<gene>
    <name evidence="2" type="ORF">BDV96DRAFT_214780</name>
</gene>
<dbReference type="OrthoDB" id="10672081at2759"/>
<feature type="compositionally biased region" description="Gly residues" evidence="1">
    <location>
        <begin position="632"/>
        <end position="643"/>
    </location>
</feature>
<dbReference type="AlphaFoldDB" id="A0A6A5ZPA8"/>
<accession>A0A6A5ZPA8</accession>
<feature type="region of interest" description="Disordered" evidence="1">
    <location>
        <begin position="1"/>
        <end position="55"/>
    </location>
</feature>
<sequence>MDSIADTNPDQPQVAAAIAGKPDALPSPPESEVSEDRDLNPEAAPFELSKTERPSPLRARAKTFVPSDVEDVANHSSVTIVGGLAWDKKAGVLRLTFDTINASDYRPLQLHEAIANLAAIGHLPTAVQLNVLAGPRLPRVHYINNLITNALGPYITVVKTLQLTIMRHGDYIGGRISIPEMELEKFAPLRQFVGELIRTFPPTVKFVWGCSPQYEARLKEYFHHKAVPAALEALQEHQDKGVAAYSSAIDGKVLTTIARWFFKNGLQGRKCDLEGHANYIARFNTPGLQNVPHIVYPSRFASGPSSPTGSSGSTLDPKAYTFVPSGGPLPNDVDCPRRVNGIRAAEPLSASERSKRVPLFVPGQTQESGVGMYGKFSMPFDPNDPFAPQMKAVDKQAHKVYDRYDQPPPYYAPEHHVHGFDAGTRLNAVAQQYIPTPANNYYSPPQYPGYSYNPAAAPNYGFVQPDARYYYEQPSYSQPPSMATAPRLYNPAAAAALASAPVAVRNPGLYAPSMSNIYYGNGYGNFSGYYPSSNGNGYTSAPKKSKSKAKKLRAQAQARAETHHYSKDTARILGTEMPHFDPKTGFGVVPRDSDVDVDGVKVAGPGGVVCGNDGNVAARAASAYLPEDFPPLGGGMENGSGGEEGMRQNVAW</sequence>
<keyword evidence="3" id="KW-1185">Reference proteome</keyword>
<feature type="region of interest" description="Disordered" evidence="1">
    <location>
        <begin position="631"/>
        <end position="652"/>
    </location>
</feature>
<reference evidence="2" key="1">
    <citation type="journal article" date="2020" name="Stud. Mycol.">
        <title>101 Dothideomycetes genomes: a test case for predicting lifestyles and emergence of pathogens.</title>
        <authorList>
            <person name="Haridas S."/>
            <person name="Albert R."/>
            <person name="Binder M."/>
            <person name="Bloem J."/>
            <person name="Labutti K."/>
            <person name="Salamov A."/>
            <person name="Andreopoulos B."/>
            <person name="Baker S."/>
            <person name="Barry K."/>
            <person name="Bills G."/>
            <person name="Bluhm B."/>
            <person name="Cannon C."/>
            <person name="Castanera R."/>
            <person name="Culley D."/>
            <person name="Daum C."/>
            <person name="Ezra D."/>
            <person name="Gonzalez J."/>
            <person name="Henrissat B."/>
            <person name="Kuo A."/>
            <person name="Liang C."/>
            <person name="Lipzen A."/>
            <person name="Lutzoni F."/>
            <person name="Magnuson J."/>
            <person name="Mondo S."/>
            <person name="Nolan M."/>
            <person name="Ohm R."/>
            <person name="Pangilinan J."/>
            <person name="Park H.-J."/>
            <person name="Ramirez L."/>
            <person name="Alfaro M."/>
            <person name="Sun H."/>
            <person name="Tritt A."/>
            <person name="Yoshinaga Y."/>
            <person name="Zwiers L.-H."/>
            <person name="Turgeon B."/>
            <person name="Goodwin S."/>
            <person name="Spatafora J."/>
            <person name="Crous P."/>
            <person name="Grigoriev I."/>
        </authorList>
    </citation>
    <scope>NUCLEOTIDE SEQUENCE</scope>
    <source>
        <strain evidence="2">CBS 627.86</strain>
    </source>
</reference>
<proteinExistence type="predicted"/>
<protein>
    <submittedName>
        <fullName evidence="2">Uncharacterized protein</fullName>
    </submittedName>
</protein>
<organism evidence="2 3">
    <name type="scientific">Lophiotrema nucula</name>
    <dbReference type="NCBI Taxonomy" id="690887"/>
    <lineage>
        <taxon>Eukaryota</taxon>
        <taxon>Fungi</taxon>
        <taxon>Dikarya</taxon>
        <taxon>Ascomycota</taxon>
        <taxon>Pezizomycotina</taxon>
        <taxon>Dothideomycetes</taxon>
        <taxon>Pleosporomycetidae</taxon>
        <taxon>Pleosporales</taxon>
        <taxon>Lophiotremataceae</taxon>
        <taxon>Lophiotrema</taxon>
    </lineage>
</organism>
<evidence type="ECO:0000256" key="1">
    <source>
        <dbReference type="SAM" id="MobiDB-lite"/>
    </source>
</evidence>
<feature type="compositionally biased region" description="Polar residues" evidence="1">
    <location>
        <begin position="1"/>
        <end position="11"/>
    </location>
</feature>
<evidence type="ECO:0000313" key="3">
    <source>
        <dbReference type="Proteomes" id="UP000799770"/>
    </source>
</evidence>
<evidence type="ECO:0000313" key="2">
    <source>
        <dbReference type="EMBL" id="KAF2121502.1"/>
    </source>
</evidence>
<name>A0A6A5ZPA8_9PLEO</name>